<dbReference type="SUPFAM" id="SSF56925">
    <property type="entry name" value="OMPA-like"/>
    <property type="match status" value="1"/>
</dbReference>
<proteinExistence type="inferred from homology"/>
<comment type="similarity">
    <text evidence="1">Belongs to the OmpW/AlkL family.</text>
</comment>
<evidence type="ECO:0000256" key="1">
    <source>
        <dbReference type="ARBA" id="ARBA00009330"/>
    </source>
</evidence>
<dbReference type="Gene3D" id="2.40.160.20">
    <property type="match status" value="1"/>
</dbReference>
<evidence type="ECO:0000313" key="3">
    <source>
        <dbReference type="Proteomes" id="UP001589670"/>
    </source>
</evidence>
<reference evidence="2 3" key="1">
    <citation type="submission" date="2024-09" db="EMBL/GenBank/DDBJ databases">
        <authorList>
            <person name="Sun Q."/>
            <person name="Mori K."/>
        </authorList>
    </citation>
    <scope>NUCLEOTIDE SEQUENCE [LARGE SCALE GENOMIC DNA]</scope>
    <source>
        <strain evidence="2 3">CECT 9424</strain>
    </source>
</reference>
<keyword evidence="3" id="KW-1185">Reference proteome</keyword>
<dbReference type="Proteomes" id="UP001589670">
    <property type="component" value="Unassembled WGS sequence"/>
</dbReference>
<accession>A0ABV5HVX3</accession>
<dbReference type="InterPro" id="IPR011250">
    <property type="entry name" value="OMP/PagP_B-barrel"/>
</dbReference>
<dbReference type="PANTHER" id="PTHR36920">
    <property type="match status" value="1"/>
</dbReference>
<dbReference type="EMBL" id="JBHMEC010000002">
    <property type="protein sequence ID" value="MFB9148254.1"/>
    <property type="molecule type" value="Genomic_DNA"/>
</dbReference>
<protein>
    <submittedName>
        <fullName evidence="2">OmpW family protein</fullName>
    </submittedName>
</protein>
<gene>
    <name evidence="2" type="ORF">ACFFU4_00645</name>
</gene>
<evidence type="ECO:0000313" key="2">
    <source>
        <dbReference type="EMBL" id="MFB9148254.1"/>
    </source>
</evidence>
<comment type="caution">
    <text evidence="2">The sequence shown here is derived from an EMBL/GenBank/DDBJ whole genome shotgun (WGS) entry which is preliminary data.</text>
</comment>
<dbReference type="Pfam" id="PF03922">
    <property type="entry name" value="OmpW"/>
    <property type="match status" value="1"/>
</dbReference>
<organism evidence="2 3">
    <name type="scientific">Roseovarius ramblicola</name>
    <dbReference type="NCBI Taxonomy" id="2022336"/>
    <lineage>
        <taxon>Bacteria</taxon>
        <taxon>Pseudomonadati</taxon>
        <taxon>Pseudomonadota</taxon>
        <taxon>Alphaproteobacteria</taxon>
        <taxon>Rhodobacterales</taxon>
        <taxon>Roseobacteraceae</taxon>
        <taxon>Roseovarius</taxon>
    </lineage>
</organism>
<dbReference type="InterPro" id="IPR005618">
    <property type="entry name" value="OMPW"/>
</dbReference>
<sequence length="202" mass="21301">MLAEGTGAALAQDAKPSGDGWAHSFLVRGRVAGVLPEDDASYNVPVSTHVSDQVIPEIDLSYFFTNNIAAETICCITKHDVSLSGGPELGEAWLIPLSVMAQYHFHLGGGVKPYLGAGPALVLVTANSKKGPATSFNLETYNPGFVLQAGVDVQLRDNWYLNADIKKFFVDIDAEVTTAGGTVSGDASIDPIVASIGIGYRF</sequence>
<dbReference type="PANTHER" id="PTHR36920:SF1">
    <property type="entry name" value="OUTER MEMBRANE PROTEIN W"/>
    <property type="match status" value="1"/>
</dbReference>
<name>A0ABV5HVX3_9RHOB</name>